<dbReference type="OrthoDB" id="1685263at2"/>
<organism evidence="1 2">
    <name type="scientific">Geosporobacter ferrireducens</name>
    <dbReference type="NCBI Taxonomy" id="1424294"/>
    <lineage>
        <taxon>Bacteria</taxon>
        <taxon>Bacillati</taxon>
        <taxon>Bacillota</taxon>
        <taxon>Clostridia</taxon>
        <taxon>Peptostreptococcales</taxon>
        <taxon>Thermotaleaceae</taxon>
        <taxon>Geosporobacter</taxon>
    </lineage>
</organism>
<protein>
    <submittedName>
        <fullName evidence="1">Spore coat protein F</fullName>
    </submittedName>
</protein>
<keyword evidence="1" id="KW-0946">Virion</keyword>
<dbReference type="InterPro" id="IPR012347">
    <property type="entry name" value="Ferritin-like"/>
</dbReference>
<name>A0A1D8GGD7_9FIRM</name>
<reference evidence="1 2" key="1">
    <citation type="submission" date="2016-09" db="EMBL/GenBank/DDBJ databases">
        <title>Genomic analysis reveals versatility of anaerobic energy metabolism of Geosporobacter ferrireducens IRF9 of phylum Firmicutes.</title>
        <authorList>
            <person name="Kim S.-J."/>
        </authorList>
    </citation>
    <scope>NUCLEOTIDE SEQUENCE [LARGE SCALE GENOMIC DNA]</scope>
    <source>
        <strain evidence="1 2">IRF9</strain>
    </source>
</reference>
<sequence length="92" mass="10713">MAHQPSFTEKELMYDLLMSEKQVSSAYTVGITESSCANLRNLLVRCEENVFKTQEDLFNAMNQRGWYPIKKASVQDVQMTKDKYNQIKNELN</sequence>
<dbReference type="Pfam" id="PF07875">
    <property type="entry name" value="Coat_F"/>
    <property type="match status" value="1"/>
</dbReference>
<dbReference type="KEGG" id="gfe:Gferi_10230"/>
<dbReference type="Gene3D" id="1.20.1260.10">
    <property type="match status" value="1"/>
</dbReference>
<keyword evidence="2" id="KW-1185">Reference proteome</keyword>
<keyword evidence="1" id="KW-0167">Capsid protein</keyword>
<dbReference type="Proteomes" id="UP000095743">
    <property type="component" value="Chromosome"/>
</dbReference>
<dbReference type="EMBL" id="CP017269">
    <property type="protein sequence ID" value="AOT69926.1"/>
    <property type="molecule type" value="Genomic_DNA"/>
</dbReference>
<dbReference type="STRING" id="1424294.Gferi_10230"/>
<proteinExistence type="predicted"/>
<evidence type="ECO:0000313" key="2">
    <source>
        <dbReference type="Proteomes" id="UP000095743"/>
    </source>
</evidence>
<gene>
    <name evidence="1" type="ORF">Gferi_10230</name>
</gene>
<evidence type="ECO:0000313" key="1">
    <source>
        <dbReference type="EMBL" id="AOT69926.1"/>
    </source>
</evidence>
<dbReference type="RefSeq" id="WP_069976115.1">
    <property type="nucleotide sequence ID" value="NZ_CP017269.1"/>
</dbReference>
<accession>A0A1D8GGD7</accession>
<dbReference type="AlphaFoldDB" id="A0A1D8GGD7"/>
<dbReference type="InterPro" id="IPR012851">
    <property type="entry name" value="Spore_coat_CotF-like"/>
</dbReference>